<protein>
    <submittedName>
        <fullName evidence="1">Uncharacterized protein</fullName>
    </submittedName>
</protein>
<dbReference type="Proteomes" id="UP000605568">
    <property type="component" value="Unassembled WGS sequence"/>
</dbReference>
<evidence type="ECO:0000313" key="1">
    <source>
        <dbReference type="EMBL" id="GHH56581.1"/>
    </source>
</evidence>
<reference evidence="2" key="1">
    <citation type="journal article" date="2019" name="Int. J. Syst. Evol. Microbiol.">
        <title>The Global Catalogue of Microorganisms (GCM) 10K type strain sequencing project: providing services to taxonomists for standard genome sequencing and annotation.</title>
        <authorList>
            <consortium name="The Broad Institute Genomics Platform"/>
            <consortium name="The Broad Institute Genome Sequencing Center for Infectious Disease"/>
            <person name="Wu L."/>
            <person name="Ma J."/>
        </authorList>
    </citation>
    <scope>NUCLEOTIDE SEQUENCE [LARGE SCALE GENOMIC DNA]</scope>
    <source>
        <strain evidence="2">CGMCC 4.7367</strain>
    </source>
</reference>
<organism evidence="1 2">
    <name type="scientific">Lentzea cavernae</name>
    <dbReference type="NCBI Taxonomy" id="2020703"/>
    <lineage>
        <taxon>Bacteria</taxon>
        <taxon>Bacillati</taxon>
        <taxon>Actinomycetota</taxon>
        <taxon>Actinomycetes</taxon>
        <taxon>Pseudonocardiales</taxon>
        <taxon>Pseudonocardiaceae</taxon>
        <taxon>Lentzea</taxon>
    </lineage>
</organism>
<name>A0ABQ3MRJ3_9PSEU</name>
<dbReference type="EMBL" id="BNAR01000016">
    <property type="protein sequence ID" value="GHH56581.1"/>
    <property type="molecule type" value="Genomic_DNA"/>
</dbReference>
<accession>A0ABQ3MRJ3</accession>
<proteinExistence type="predicted"/>
<comment type="caution">
    <text evidence="1">The sequence shown here is derived from an EMBL/GenBank/DDBJ whole genome shotgun (WGS) entry which is preliminary data.</text>
</comment>
<gene>
    <name evidence="1" type="ORF">GCM10017774_74890</name>
</gene>
<evidence type="ECO:0000313" key="2">
    <source>
        <dbReference type="Proteomes" id="UP000605568"/>
    </source>
</evidence>
<dbReference type="RefSeq" id="WP_191304127.1">
    <property type="nucleotide sequence ID" value="NZ_BNAR01000016.1"/>
</dbReference>
<keyword evidence="2" id="KW-1185">Reference proteome</keyword>
<sequence>MSARLVALLEELIEQRRSENHHEEAEHLTDLLMALASADELYAALFRDDENAMVFHAEVLNRQLDKARALESRTSFPRP</sequence>